<evidence type="ECO:0000256" key="1">
    <source>
        <dbReference type="SAM" id="MobiDB-lite"/>
    </source>
</evidence>
<evidence type="ECO:0000313" key="2">
    <source>
        <dbReference type="EMBL" id="PAV93532.1"/>
    </source>
</evidence>
<sequence>MPSVPHADRASVGDDDNRQVGDVAIDASSASAGQSVADVDADGPEQPPVIYTDHPEGGQVEMPLVTNDDAGQADVGGDSRG</sequence>
<comment type="caution">
    <text evidence="2">The sequence shown here is derived from an EMBL/GenBank/DDBJ whole genome shotgun (WGS) entry which is preliminary data.</text>
</comment>
<organism evidence="2 3">
    <name type="scientific">Diploscapter pachys</name>
    <dbReference type="NCBI Taxonomy" id="2018661"/>
    <lineage>
        <taxon>Eukaryota</taxon>
        <taxon>Metazoa</taxon>
        <taxon>Ecdysozoa</taxon>
        <taxon>Nematoda</taxon>
        <taxon>Chromadorea</taxon>
        <taxon>Rhabditida</taxon>
        <taxon>Rhabditina</taxon>
        <taxon>Rhabditomorpha</taxon>
        <taxon>Rhabditoidea</taxon>
        <taxon>Rhabditidae</taxon>
        <taxon>Diploscapter</taxon>
    </lineage>
</organism>
<feature type="compositionally biased region" description="Basic and acidic residues" evidence="1">
    <location>
        <begin position="1"/>
        <end position="19"/>
    </location>
</feature>
<evidence type="ECO:0000313" key="3">
    <source>
        <dbReference type="Proteomes" id="UP000218231"/>
    </source>
</evidence>
<proteinExistence type="predicted"/>
<accession>A0A2A2M534</accession>
<dbReference type="EMBL" id="LIAE01005112">
    <property type="protein sequence ID" value="PAV93532.1"/>
    <property type="molecule type" value="Genomic_DNA"/>
</dbReference>
<protein>
    <submittedName>
        <fullName evidence="2">Uncharacterized protein</fullName>
    </submittedName>
</protein>
<reference evidence="2 3" key="1">
    <citation type="journal article" date="2017" name="Curr. Biol.">
        <title>Genome architecture and evolution of a unichromosomal asexual nematode.</title>
        <authorList>
            <person name="Fradin H."/>
            <person name="Zegar C."/>
            <person name="Gutwein M."/>
            <person name="Lucas J."/>
            <person name="Kovtun M."/>
            <person name="Corcoran D."/>
            <person name="Baugh L.R."/>
            <person name="Kiontke K."/>
            <person name="Gunsalus K."/>
            <person name="Fitch D.H."/>
            <person name="Piano F."/>
        </authorList>
    </citation>
    <scope>NUCLEOTIDE SEQUENCE [LARGE SCALE GENOMIC DNA]</scope>
    <source>
        <strain evidence="2">PF1309</strain>
    </source>
</reference>
<name>A0A2A2M534_9BILA</name>
<feature type="region of interest" description="Disordered" evidence="1">
    <location>
        <begin position="1"/>
        <end position="81"/>
    </location>
</feature>
<gene>
    <name evidence="2" type="ORF">WR25_23378</name>
</gene>
<dbReference type="AlphaFoldDB" id="A0A2A2M534"/>
<dbReference type="Proteomes" id="UP000218231">
    <property type="component" value="Unassembled WGS sequence"/>
</dbReference>
<keyword evidence="3" id="KW-1185">Reference proteome</keyword>